<keyword evidence="6" id="KW-1185">Reference proteome</keyword>
<organism evidence="3 5">
    <name type="scientific">Catenibacterium mitsuokai</name>
    <dbReference type="NCBI Taxonomy" id="100886"/>
    <lineage>
        <taxon>Bacteria</taxon>
        <taxon>Bacillati</taxon>
        <taxon>Bacillota</taxon>
        <taxon>Erysipelotrichia</taxon>
        <taxon>Erysipelotrichales</taxon>
        <taxon>Coprobacillaceae</taxon>
        <taxon>Catenibacterium</taxon>
    </lineage>
</organism>
<evidence type="ECO:0000259" key="2">
    <source>
        <dbReference type="Pfam" id="PF05738"/>
    </source>
</evidence>
<comment type="caution">
    <text evidence="3">The sequence shown here is derived from an EMBL/GenBank/DDBJ whole genome shotgun (WGS) entry which is preliminary data.</text>
</comment>
<evidence type="ECO:0000256" key="1">
    <source>
        <dbReference type="SAM" id="Phobius"/>
    </source>
</evidence>
<keyword evidence="1" id="KW-1133">Transmembrane helix</keyword>
<feature type="domain" description="CNA-B" evidence="2">
    <location>
        <begin position="170"/>
        <end position="250"/>
    </location>
</feature>
<accession>A0AAW4MUL6</accession>
<dbReference type="Proteomes" id="UP001196408">
    <property type="component" value="Unassembled WGS sequence"/>
</dbReference>
<evidence type="ECO:0000313" key="3">
    <source>
        <dbReference type="EMBL" id="MBV3381642.1"/>
    </source>
</evidence>
<proteinExistence type="predicted"/>
<sequence>MDKSLKKILLCFTVILSVAVFNLFQVAAVDVNKKCSLTLNECLSGLNVHLYRVASIDEVGSYQYTEDFKEAENTTIDLNKLETSEELKNAAITLKGYAASQKGVIKQANSSTLSYTNLKTGLYLITADNLELNGTTYTYLPYLISLPQGTDYDVSIDFIKYSKNPSHEYKIVKRWVDKGLTHPEKIEVELYNGSALVETITLDAKNNYAYSWKTDQAINYSIKEKNVKGYKGIVSSSSNEQSTEYIITNTSVDTPSTNVKTGDSTRINHWIMLMSAAGLLLIVLGKLFKHVKD</sequence>
<keyword evidence="1" id="KW-0812">Transmembrane</keyword>
<dbReference type="EMBL" id="JAHOEF010000001">
    <property type="protein sequence ID" value="MBV3381642.1"/>
    <property type="molecule type" value="Genomic_DNA"/>
</dbReference>
<dbReference type="AlphaFoldDB" id="A0AAW4MUL6"/>
<dbReference type="Pfam" id="PF05738">
    <property type="entry name" value="Cna_B"/>
    <property type="match status" value="1"/>
</dbReference>
<keyword evidence="1" id="KW-0472">Membrane</keyword>
<evidence type="ECO:0000313" key="6">
    <source>
        <dbReference type="Proteomes" id="UP001197492"/>
    </source>
</evidence>
<evidence type="ECO:0000313" key="5">
    <source>
        <dbReference type="Proteomes" id="UP001196408"/>
    </source>
</evidence>
<feature type="transmembrane region" description="Helical" evidence="1">
    <location>
        <begin position="270"/>
        <end position="288"/>
    </location>
</feature>
<dbReference type="Proteomes" id="UP001197492">
    <property type="component" value="Unassembled WGS sequence"/>
</dbReference>
<protein>
    <submittedName>
        <fullName evidence="3">Cna B-type domain-containing protein</fullName>
    </submittedName>
</protein>
<reference evidence="3 6" key="1">
    <citation type="submission" date="2021-06" db="EMBL/GenBank/DDBJ databases">
        <title>Collection of gut derived symbiotic bacterial strains cultured from healthy donors.</title>
        <authorList>
            <person name="Lin H."/>
            <person name="Littmann E."/>
            <person name="Pamer E.G."/>
        </authorList>
    </citation>
    <scope>NUCLEOTIDE SEQUENCE</scope>
    <source>
        <strain evidence="4 6">MSK.21.70</strain>
        <strain evidence="3">MSK.21.82</strain>
    </source>
</reference>
<name>A0AAW4MUL6_9FIRM</name>
<evidence type="ECO:0000313" key="4">
    <source>
        <dbReference type="EMBL" id="MBV3391722.1"/>
    </source>
</evidence>
<dbReference type="InterPro" id="IPR008454">
    <property type="entry name" value="Collagen-bd_Cna-like_B-typ_dom"/>
</dbReference>
<dbReference type="RefSeq" id="WP_217746789.1">
    <property type="nucleotide sequence ID" value="NZ_JAHOEB010000001.1"/>
</dbReference>
<dbReference type="CDD" id="cd00222">
    <property type="entry name" value="CollagenBindB"/>
    <property type="match status" value="1"/>
</dbReference>
<dbReference type="EMBL" id="JAHOEL010000001">
    <property type="protein sequence ID" value="MBV3391722.1"/>
    <property type="molecule type" value="Genomic_DNA"/>
</dbReference>
<gene>
    <name evidence="3" type="ORF">KSV97_00010</name>
    <name evidence="4" type="ORF">KSW06_00340</name>
</gene>
<dbReference type="GeneID" id="301324662"/>